<dbReference type="EMBL" id="JAHMHQ010000006">
    <property type="protein sequence ID" value="KAK1639058.1"/>
    <property type="molecule type" value="Genomic_DNA"/>
</dbReference>
<organism evidence="1 2">
    <name type="scientific">Colletotrichum phormii</name>
    <dbReference type="NCBI Taxonomy" id="359342"/>
    <lineage>
        <taxon>Eukaryota</taxon>
        <taxon>Fungi</taxon>
        <taxon>Dikarya</taxon>
        <taxon>Ascomycota</taxon>
        <taxon>Pezizomycotina</taxon>
        <taxon>Sordariomycetes</taxon>
        <taxon>Hypocreomycetidae</taxon>
        <taxon>Glomerellales</taxon>
        <taxon>Glomerellaceae</taxon>
        <taxon>Colletotrichum</taxon>
        <taxon>Colletotrichum acutatum species complex</taxon>
    </lineage>
</organism>
<dbReference type="Proteomes" id="UP001243989">
    <property type="component" value="Unassembled WGS sequence"/>
</dbReference>
<evidence type="ECO:0000313" key="2">
    <source>
        <dbReference type="Proteomes" id="UP001243989"/>
    </source>
</evidence>
<dbReference type="AlphaFoldDB" id="A0AAI9ZVR4"/>
<sequence>MFAVMGPGQPVIRSSLFWAGLGMLTGALKFETLSSSIPAATCKSNLVESGIPPVIQIDLQVAVNQQSTAVFSE</sequence>
<protein>
    <submittedName>
        <fullName evidence="1">Uncharacterized protein</fullName>
    </submittedName>
</protein>
<keyword evidence="2" id="KW-1185">Reference proteome</keyword>
<gene>
    <name evidence="1" type="ORF">BDP81DRAFT_423340</name>
</gene>
<accession>A0AAI9ZVR4</accession>
<dbReference type="RefSeq" id="XP_060447665.1">
    <property type="nucleotide sequence ID" value="XM_060590060.1"/>
</dbReference>
<evidence type="ECO:0000313" key="1">
    <source>
        <dbReference type="EMBL" id="KAK1639058.1"/>
    </source>
</evidence>
<dbReference type="GeneID" id="85474922"/>
<comment type="caution">
    <text evidence="1">The sequence shown here is derived from an EMBL/GenBank/DDBJ whole genome shotgun (WGS) entry which is preliminary data.</text>
</comment>
<reference evidence="1" key="1">
    <citation type="submission" date="2021-06" db="EMBL/GenBank/DDBJ databases">
        <title>Comparative genomics, transcriptomics and evolutionary studies reveal genomic signatures of adaptation to plant cell wall in hemibiotrophic fungi.</title>
        <authorList>
            <consortium name="DOE Joint Genome Institute"/>
            <person name="Baroncelli R."/>
            <person name="Diaz J.F."/>
            <person name="Benocci T."/>
            <person name="Peng M."/>
            <person name="Battaglia E."/>
            <person name="Haridas S."/>
            <person name="Andreopoulos W."/>
            <person name="Labutti K."/>
            <person name="Pangilinan J."/>
            <person name="Floch G.L."/>
            <person name="Makela M.R."/>
            <person name="Henrissat B."/>
            <person name="Grigoriev I.V."/>
            <person name="Crouch J.A."/>
            <person name="De Vries R.P."/>
            <person name="Sukno S.A."/>
            <person name="Thon M.R."/>
        </authorList>
    </citation>
    <scope>NUCLEOTIDE SEQUENCE</scope>
    <source>
        <strain evidence="1">CBS 102054</strain>
    </source>
</reference>
<name>A0AAI9ZVR4_9PEZI</name>
<proteinExistence type="predicted"/>